<evidence type="ECO:0000313" key="14">
    <source>
        <dbReference type="Proteomes" id="UP001141552"/>
    </source>
</evidence>
<comment type="subcellular location">
    <subcellularLocation>
        <location evidence="1">Cell membrane</location>
        <topology evidence="1">Multi-pass membrane protein</topology>
    </subcellularLocation>
</comment>
<dbReference type="GO" id="GO:0005886">
    <property type="term" value="C:plasma membrane"/>
    <property type="evidence" value="ECO:0007669"/>
    <property type="project" value="UniProtKB-SubCell"/>
</dbReference>
<reference evidence="13" key="2">
    <citation type="journal article" date="2023" name="Plants (Basel)">
        <title>Annotation of the Turnera subulata (Passifloraceae) Draft Genome Reveals the S-Locus Evolved after the Divergence of Turneroideae from Passifloroideae in a Stepwise Manner.</title>
        <authorList>
            <person name="Henning P.M."/>
            <person name="Roalson E.H."/>
            <person name="Mir W."/>
            <person name="McCubbin A.G."/>
            <person name="Shore J.S."/>
        </authorList>
    </citation>
    <scope>NUCLEOTIDE SEQUENCE</scope>
    <source>
        <strain evidence="13">F60SS</strain>
    </source>
</reference>
<dbReference type="PANTHER" id="PTHR30540:SF108">
    <property type="entry name" value="POTASSIUM TRANSPORTER 3"/>
    <property type="match status" value="1"/>
</dbReference>
<reference evidence="13" key="1">
    <citation type="submission" date="2022-02" db="EMBL/GenBank/DDBJ databases">
        <authorList>
            <person name="Henning P.M."/>
            <person name="McCubbin A.G."/>
            <person name="Shore J.S."/>
        </authorList>
    </citation>
    <scope>NUCLEOTIDE SEQUENCE</scope>
    <source>
        <strain evidence="13">F60SS</strain>
        <tissue evidence="13">Leaves</tissue>
    </source>
</reference>
<feature type="domain" description="K+ potassium transporter integral membrane" evidence="11">
    <location>
        <begin position="155"/>
        <end position="209"/>
    </location>
</feature>
<protein>
    <recommendedName>
        <fullName evidence="15">Potassium transporter</fullName>
    </recommendedName>
</protein>
<dbReference type="InterPro" id="IPR053951">
    <property type="entry name" value="K_trans_N"/>
</dbReference>
<dbReference type="InterPro" id="IPR003855">
    <property type="entry name" value="K+_transporter"/>
</dbReference>
<evidence type="ECO:0000259" key="11">
    <source>
        <dbReference type="Pfam" id="PF02705"/>
    </source>
</evidence>
<keyword evidence="4" id="KW-0633">Potassium transport</keyword>
<sequence>MIVLIAVHLLIGLFVLQHYGMHWVIFMFAPIMIVWLLSIAILGVYNVLQWNQRMYQALSPYYIYKFFRGTGIDGWISLGAILLCSTGTEVMFSDLGQYSASSMRVAFSFVVYPCLVLQYMGQAAFLSKNFSFSPSSFHSSIPEVSGSDPGMDVEEIIFLSSSCVRIPKGGWVPLVLSSVFLFIMYIWQYGSRLKYLYDLHNKIPMKWILTLGSDLGIVRVPGIGLIYTELASGIPASFSHFLTNLPAFYQVVIFICVKTVPVPYVPEKERYLICRLGPKPYRMYRCIVRYGYKDLRGKESHNHFENNLVMTIAEFIQLEAEGSRSQDGSMDGRRAVVSTSETYGRRLMMSEYEADGTTSSLTVSSSRSAALWRLQAMYEQEFPQLRNRRKIHLKLMDNGCKDSAVREEVMRLLEAQHAGTAYVIGHSHIKAKANAPFIKWFLINVLHSFLRKNCRSPAVILSIPRISLIKVGTNYYL</sequence>
<keyword evidence="8" id="KW-0406">Ion transport</keyword>
<feature type="transmembrane region" description="Helical" evidence="10">
    <location>
        <begin position="170"/>
        <end position="187"/>
    </location>
</feature>
<proteinExistence type="inferred from homology"/>
<feature type="transmembrane region" description="Helical" evidence="10">
    <location>
        <begin position="27"/>
        <end position="48"/>
    </location>
</feature>
<evidence type="ECO:0000313" key="13">
    <source>
        <dbReference type="EMBL" id="KAJ4832357.1"/>
    </source>
</evidence>
<keyword evidence="9 10" id="KW-0472">Membrane</keyword>
<dbReference type="Pfam" id="PF22776">
    <property type="entry name" value="K_trans_C"/>
    <property type="match status" value="1"/>
</dbReference>
<keyword evidence="3" id="KW-0813">Transport</keyword>
<evidence type="ECO:0000256" key="6">
    <source>
        <dbReference type="ARBA" id="ARBA00022958"/>
    </source>
</evidence>
<evidence type="ECO:0000256" key="3">
    <source>
        <dbReference type="ARBA" id="ARBA00022448"/>
    </source>
</evidence>
<keyword evidence="7 10" id="KW-1133">Transmembrane helix</keyword>
<dbReference type="GO" id="GO:0015079">
    <property type="term" value="F:potassium ion transmembrane transporter activity"/>
    <property type="evidence" value="ECO:0007669"/>
    <property type="project" value="InterPro"/>
</dbReference>
<dbReference type="AlphaFoldDB" id="A0A9Q0FL08"/>
<keyword evidence="14" id="KW-1185">Reference proteome</keyword>
<evidence type="ECO:0000256" key="1">
    <source>
        <dbReference type="ARBA" id="ARBA00004651"/>
    </source>
</evidence>
<evidence type="ECO:0000256" key="2">
    <source>
        <dbReference type="ARBA" id="ARBA00008440"/>
    </source>
</evidence>
<evidence type="ECO:0000259" key="12">
    <source>
        <dbReference type="Pfam" id="PF22776"/>
    </source>
</evidence>
<dbReference type="Pfam" id="PF02705">
    <property type="entry name" value="K_trans"/>
    <property type="match status" value="2"/>
</dbReference>
<gene>
    <name evidence="13" type="ORF">Tsubulata_002157</name>
</gene>
<evidence type="ECO:0000256" key="9">
    <source>
        <dbReference type="ARBA" id="ARBA00023136"/>
    </source>
</evidence>
<dbReference type="PANTHER" id="PTHR30540">
    <property type="entry name" value="OSMOTIC STRESS POTASSIUM TRANSPORTER"/>
    <property type="match status" value="1"/>
</dbReference>
<feature type="transmembrane region" description="Helical" evidence="10">
    <location>
        <begin position="105"/>
        <end position="125"/>
    </location>
</feature>
<keyword evidence="6" id="KW-0630">Potassium</keyword>
<evidence type="ECO:0000256" key="4">
    <source>
        <dbReference type="ARBA" id="ARBA00022538"/>
    </source>
</evidence>
<name>A0A9Q0FL08_9ROSI</name>
<keyword evidence="5 10" id="KW-0812">Transmembrane</keyword>
<dbReference type="InterPro" id="IPR053952">
    <property type="entry name" value="K_trans_C"/>
</dbReference>
<evidence type="ECO:0008006" key="15">
    <source>
        <dbReference type="Google" id="ProtNLM"/>
    </source>
</evidence>
<dbReference type="EMBL" id="JAKUCV010005153">
    <property type="protein sequence ID" value="KAJ4832357.1"/>
    <property type="molecule type" value="Genomic_DNA"/>
</dbReference>
<evidence type="ECO:0000256" key="7">
    <source>
        <dbReference type="ARBA" id="ARBA00022989"/>
    </source>
</evidence>
<evidence type="ECO:0000256" key="8">
    <source>
        <dbReference type="ARBA" id="ARBA00023065"/>
    </source>
</evidence>
<dbReference type="Proteomes" id="UP001141552">
    <property type="component" value="Unassembled WGS sequence"/>
</dbReference>
<organism evidence="13 14">
    <name type="scientific">Turnera subulata</name>
    <dbReference type="NCBI Taxonomy" id="218843"/>
    <lineage>
        <taxon>Eukaryota</taxon>
        <taxon>Viridiplantae</taxon>
        <taxon>Streptophyta</taxon>
        <taxon>Embryophyta</taxon>
        <taxon>Tracheophyta</taxon>
        <taxon>Spermatophyta</taxon>
        <taxon>Magnoliopsida</taxon>
        <taxon>eudicotyledons</taxon>
        <taxon>Gunneridae</taxon>
        <taxon>Pentapetalae</taxon>
        <taxon>rosids</taxon>
        <taxon>fabids</taxon>
        <taxon>Malpighiales</taxon>
        <taxon>Passifloraceae</taxon>
        <taxon>Turnera</taxon>
    </lineage>
</organism>
<feature type="domain" description="K+ potassium transporter C-terminal" evidence="12">
    <location>
        <begin position="221"/>
        <end position="476"/>
    </location>
</feature>
<feature type="domain" description="K+ potassium transporter integral membrane" evidence="11">
    <location>
        <begin position="2"/>
        <end position="144"/>
    </location>
</feature>
<comment type="similarity">
    <text evidence="2">Belongs to the HAK/KUP transporter (TC 2.A.72.3) family.</text>
</comment>
<accession>A0A9Q0FL08</accession>
<dbReference type="OrthoDB" id="504708at2759"/>
<evidence type="ECO:0000256" key="5">
    <source>
        <dbReference type="ARBA" id="ARBA00022692"/>
    </source>
</evidence>
<evidence type="ECO:0000256" key="10">
    <source>
        <dbReference type="SAM" id="Phobius"/>
    </source>
</evidence>
<comment type="caution">
    <text evidence="13">The sequence shown here is derived from an EMBL/GenBank/DDBJ whole genome shotgun (WGS) entry which is preliminary data.</text>
</comment>